<feature type="transmembrane region" description="Helical" evidence="8">
    <location>
        <begin position="174"/>
        <end position="192"/>
    </location>
</feature>
<feature type="transmembrane region" description="Helical" evidence="8">
    <location>
        <begin position="472"/>
        <end position="493"/>
    </location>
</feature>
<dbReference type="SUPFAM" id="SSF103473">
    <property type="entry name" value="MFS general substrate transporter"/>
    <property type="match status" value="1"/>
</dbReference>
<organism evidence="9 10">
    <name type="scientific">Lodderomyces elongisporus (strain ATCC 11503 / CBS 2605 / JCM 1781 / NBRC 1676 / NRRL YB-4239)</name>
    <name type="common">Yeast</name>
    <name type="synonym">Saccharomyces elongisporus</name>
    <dbReference type="NCBI Taxonomy" id="379508"/>
    <lineage>
        <taxon>Eukaryota</taxon>
        <taxon>Fungi</taxon>
        <taxon>Dikarya</taxon>
        <taxon>Ascomycota</taxon>
        <taxon>Saccharomycotina</taxon>
        <taxon>Pichiomycetes</taxon>
        <taxon>Debaryomycetaceae</taxon>
        <taxon>Candida/Lodderomyces clade</taxon>
        <taxon>Lodderomyces</taxon>
    </lineage>
</organism>
<evidence type="ECO:0000256" key="5">
    <source>
        <dbReference type="ARBA" id="ARBA00023136"/>
    </source>
</evidence>
<keyword evidence="3 8" id="KW-0812">Transmembrane</keyword>
<evidence type="ECO:0000256" key="6">
    <source>
        <dbReference type="ARBA" id="ARBA00037968"/>
    </source>
</evidence>
<feature type="transmembrane region" description="Helical" evidence="8">
    <location>
        <begin position="444"/>
        <end position="466"/>
    </location>
</feature>
<dbReference type="eggNOG" id="KOG2533">
    <property type="taxonomic scope" value="Eukaryota"/>
</dbReference>
<dbReference type="AlphaFoldDB" id="A5E1D5"/>
<feature type="transmembrane region" description="Helical" evidence="8">
    <location>
        <begin position="418"/>
        <end position="437"/>
    </location>
</feature>
<keyword evidence="10" id="KW-1185">Reference proteome</keyword>
<dbReference type="Pfam" id="PF07690">
    <property type="entry name" value="MFS_1"/>
    <property type="match status" value="1"/>
</dbReference>
<reference evidence="9 10" key="1">
    <citation type="journal article" date="2009" name="Nature">
        <title>Evolution of pathogenicity and sexual reproduction in eight Candida genomes.</title>
        <authorList>
            <person name="Butler G."/>
            <person name="Rasmussen M.D."/>
            <person name="Lin M.F."/>
            <person name="Santos M.A."/>
            <person name="Sakthikumar S."/>
            <person name="Munro C.A."/>
            <person name="Rheinbay E."/>
            <person name="Grabherr M."/>
            <person name="Forche A."/>
            <person name="Reedy J.L."/>
            <person name="Agrafioti I."/>
            <person name="Arnaud M.B."/>
            <person name="Bates S."/>
            <person name="Brown A.J."/>
            <person name="Brunke S."/>
            <person name="Costanzo M.C."/>
            <person name="Fitzpatrick D.A."/>
            <person name="de Groot P.W."/>
            <person name="Harris D."/>
            <person name="Hoyer L.L."/>
            <person name="Hube B."/>
            <person name="Klis F.M."/>
            <person name="Kodira C."/>
            <person name="Lennard N."/>
            <person name="Logue M.E."/>
            <person name="Martin R."/>
            <person name="Neiman A.M."/>
            <person name="Nikolaou E."/>
            <person name="Quail M.A."/>
            <person name="Quinn J."/>
            <person name="Santos M.C."/>
            <person name="Schmitzberger F.F."/>
            <person name="Sherlock G."/>
            <person name="Shah P."/>
            <person name="Silverstein K.A."/>
            <person name="Skrzypek M.S."/>
            <person name="Soll D."/>
            <person name="Staggs R."/>
            <person name="Stansfield I."/>
            <person name="Stumpf M.P."/>
            <person name="Sudbery P.E."/>
            <person name="Srikantha T."/>
            <person name="Zeng Q."/>
            <person name="Berman J."/>
            <person name="Berriman M."/>
            <person name="Heitman J."/>
            <person name="Gow N.A."/>
            <person name="Lorenz M.C."/>
            <person name="Birren B.W."/>
            <person name="Kellis M."/>
            <person name="Cuomo C.A."/>
        </authorList>
    </citation>
    <scope>NUCLEOTIDE SEQUENCE [LARGE SCALE GENOMIC DNA]</scope>
    <source>
        <strain evidence="10">ATCC 11503 / BCRC 21390 / CBS 2605 / JCM 1781 / NBRC 1676 / NRRL YB-4239</strain>
    </source>
</reference>
<keyword evidence="4 8" id="KW-1133">Transmembrane helix</keyword>
<evidence type="ECO:0000256" key="8">
    <source>
        <dbReference type="SAM" id="Phobius"/>
    </source>
</evidence>
<dbReference type="InterPro" id="IPR036259">
    <property type="entry name" value="MFS_trans_sf"/>
</dbReference>
<gene>
    <name evidence="9" type="ORF">LELG_03422</name>
</gene>
<dbReference type="Proteomes" id="UP000001996">
    <property type="component" value="Unassembled WGS sequence"/>
</dbReference>
<feature type="transmembrane region" description="Helical" evidence="8">
    <location>
        <begin position="505"/>
        <end position="526"/>
    </location>
</feature>
<dbReference type="Gene3D" id="1.20.1250.20">
    <property type="entry name" value="MFS general substrate transporter like domains"/>
    <property type="match status" value="1"/>
</dbReference>
<dbReference type="InterPro" id="IPR011701">
    <property type="entry name" value="MFS"/>
</dbReference>
<dbReference type="OrthoDB" id="3639251at2759"/>
<keyword evidence="5 8" id="KW-0472">Membrane</keyword>
<evidence type="ECO:0000256" key="4">
    <source>
        <dbReference type="ARBA" id="ARBA00022989"/>
    </source>
</evidence>
<feature type="compositionally biased region" description="Basic and acidic residues" evidence="7">
    <location>
        <begin position="595"/>
        <end position="606"/>
    </location>
</feature>
<dbReference type="FunCoup" id="A5E1D5">
    <property type="interactions" value="15"/>
</dbReference>
<dbReference type="OMA" id="WNIFCWN"/>
<evidence type="ECO:0000256" key="2">
    <source>
        <dbReference type="ARBA" id="ARBA00022448"/>
    </source>
</evidence>
<dbReference type="PANTHER" id="PTHR43791">
    <property type="entry name" value="PERMEASE-RELATED"/>
    <property type="match status" value="1"/>
</dbReference>
<evidence type="ECO:0008006" key="11">
    <source>
        <dbReference type="Google" id="ProtNLM"/>
    </source>
</evidence>
<feature type="region of interest" description="Disordered" evidence="7">
    <location>
        <begin position="584"/>
        <end position="606"/>
    </location>
</feature>
<feature type="transmembrane region" description="Helical" evidence="8">
    <location>
        <begin position="293"/>
        <end position="316"/>
    </location>
</feature>
<keyword evidence="2" id="KW-0813">Transport</keyword>
<dbReference type="InParanoid" id="A5E1D5"/>
<accession>A5E1D5</accession>
<evidence type="ECO:0000256" key="3">
    <source>
        <dbReference type="ARBA" id="ARBA00022692"/>
    </source>
</evidence>
<dbReference type="FunFam" id="1.20.1250.20:FF:000065">
    <property type="entry name" value="Putative MFS pantothenate transporter"/>
    <property type="match status" value="1"/>
</dbReference>
<evidence type="ECO:0000256" key="7">
    <source>
        <dbReference type="SAM" id="MobiDB-lite"/>
    </source>
</evidence>
<dbReference type="PANTHER" id="PTHR43791:SF15">
    <property type="entry name" value="TRANSPORTER SEO1-RELATED"/>
    <property type="match status" value="1"/>
</dbReference>
<evidence type="ECO:0000313" key="9">
    <source>
        <dbReference type="EMBL" id="EDK45243.1"/>
    </source>
</evidence>
<dbReference type="EMBL" id="CH981527">
    <property type="protein sequence ID" value="EDK45243.1"/>
    <property type="molecule type" value="Genomic_DNA"/>
</dbReference>
<dbReference type="KEGG" id="lel:PVL30_002917"/>
<comment type="similarity">
    <text evidence="6">Belongs to the major facilitator superfamily. Allantoate permease family.</text>
</comment>
<feature type="transmembrane region" description="Helical" evidence="8">
    <location>
        <begin position="229"/>
        <end position="249"/>
    </location>
</feature>
<dbReference type="GeneID" id="5232867"/>
<comment type="subcellular location">
    <subcellularLocation>
        <location evidence="1">Membrane</location>
        <topology evidence="1">Multi-pass membrane protein</topology>
    </subcellularLocation>
</comment>
<evidence type="ECO:0000256" key="1">
    <source>
        <dbReference type="ARBA" id="ARBA00004141"/>
    </source>
</evidence>
<dbReference type="HOGENOM" id="CLU_001265_4_2_1"/>
<protein>
    <recommendedName>
        <fullName evidence="11">Transporter SEO1</fullName>
    </recommendedName>
</protein>
<feature type="transmembrane region" description="Helical" evidence="8">
    <location>
        <begin position="538"/>
        <end position="559"/>
    </location>
</feature>
<dbReference type="GO" id="GO:0005886">
    <property type="term" value="C:plasma membrane"/>
    <property type="evidence" value="ECO:0007669"/>
    <property type="project" value="EnsemblFungi"/>
</dbReference>
<name>A5E1D5_LODEL</name>
<proteinExistence type="inferred from homology"/>
<dbReference type="VEuPathDB" id="FungiDB:LELG_03422"/>
<feature type="transmembrane region" description="Helical" evidence="8">
    <location>
        <begin position="261"/>
        <end position="281"/>
    </location>
</feature>
<dbReference type="GO" id="GO:0071916">
    <property type="term" value="F:dipeptide transmembrane transporter activity"/>
    <property type="evidence" value="ECO:0007669"/>
    <property type="project" value="EnsemblFungi"/>
</dbReference>
<evidence type="ECO:0000313" key="10">
    <source>
        <dbReference type="Proteomes" id="UP000001996"/>
    </source>
</evidence>
<sequence>MATAAITPFQRLKWGFLPVRRVVDEDEHGNFITTPDIDTSIDTSNDITSQIDEKSEHSKIVHEKEFDSDSETANSTHLEYRDEANRPWWKFFDEYEYRVSTETKSGRKWYKWFHEDDTPQERKVILKIDLLLTFYSLMAYWVKYLDQTNLTNAYIGGLKEAIGMEGNDFVNTQVMFSIGNIVFQLPFMYILYAWPLNYVLPTLDLCWSILTICLCLVKTVPALKAIRFFIGAFEAPSYIAYHALFASWFRGSTGEISRRAGFYYLGQYLGILTSGLLSGSIERSLGGKNGHEPWQWIFIIDGIISIAVGIIGFYMIPGTPQDCYSIFLSDDDIRIARKRMQKDQKDFKPRENAAKYFLDISVWKKIFTSWHFYVLGLWNIFCWNNSNGSSGAYALWLKTLTKSDGVTPRFGAGQLQDYTALTPALGLIWLILTCSFADLFNSRWGAIVFSQVFNVLGNILLAVWNIPEGAKWFAWCLQYFGWAMAPVLYSWQGDICRKDIRERQVVLVSMNILAQQSTAWISVLVWKTVESPRFLKGYSFTASSGVALSIWTLVVLWFYKREERRGAKENGIILYNSKHGDHEPAEAAEISETYPDEKKERAITEI</sequence>